<keyword evidence="3" id="KW-1185">Reference proteome</keyword>
<gene>
    <name evidence="2" type="ORF">SAMN05444008_101271</name>
</gene>
<reference evidence="2 3" key="1">
    <citation type="submission" date="2016-11" db="EMBL/GenBank/DDBJ databases">
        <authorList>
            <person name="Jaros S."/>
            <person name="Januszkiewicz K."/>
            <person name="Wedrychowicz H."/>
        </authorList>
    </citation>
    <scope>NUCLEOTIDE SEQUENCE [LARGE SCALE GENOMIC DNA]</scope>
    <source>
        <strain evidence="2 3">DSM 26897</strain>
    </source>
</reference>
<feature type="transmembrane region" description="Helical" evidence="1">
    <location>
        <begin position="112"/>
        <end position="131"/>
    </location>
</feature>
<dbReference type="EMBL" id="FQUO01000001">
    <property type="protein sequence ID" value="SHE37060.1"/>
    <property type="molecule type" value="Genomic_DNA"/>
</dbReference>
<feature type="transmembrane region" description="Helical" evidence="1">
    <location>
        <begin position="151"/>
        <end position="178"/>
    </location>
</feature>
<protein>
    <recommendedName>
        <fullName evidence="4">DoxX family protein</fullName>
    </recommendedName>
</protein>
<dbReference type="RefSeq" id="WP_073039261.1">
    <property type="nucleotide sequence ID" value="NZ_FQUO01000001.1"/>
</dbReference>
<keyword evidence="1" id="KW-1133">Transmembrane helix</keyword>
<evidence type="ECO:0000256" key="1">
    <source>
        <dbReference type="SAM" id="Phobius"/>
    </source>
</evidence>
<keyword evidence="1" id="KW-0812">Transmembrane</keyword>
<feature type="transmembrane region" description="Helical" evidence="1">
    <location>
        <begin position="259"/>
        <end position="276"/>
    </location>
</feature>
<evidence type="ECO:0008006" key="4">
    <source>
        <dbReference type="Google" id="ProtNLM"/>
    </source>
</evidence>
<name>A0A1M4SY12_9BACT</name>
<dbReference type="AlphaFoldDB" id="A0A1M4SY12"/>
<organism evidence="2 3">
    <name type="scientific">Cnuella takakiae</name>
    <dbReference type="NCBI Taxonomy" id="1302690"/>
    <lineage>
        <taxon>Bacteria</taxon>
        <taxon>Pseudomonadati</taxon>
        <taxon>Bacteroidota</taxon>
        <taxon>Chitinophagia</taxon>
        <taxon>Chitinophagales</taxon>
        <taxon>Chitinophagaceae</taxon>
        <taxon>Cnuella</taxon>
    </lineage>
</organism>
<proteinExistence type="predicted"/>
<dbReference type="Proteomes" id="UP000184368">
    <property type="component" value="Unassembled WGS sequence"/>
</dbReference>
<dbReference type="STRING" id="1302690.BUE76_00930"/>
<accession>A0A1M4SY12</accession>
<feature type="transmembrane region" description="Helical" evidence="1">
    <location>
        <begin position="72"/>
        <end position="92"/>
    </location>
</feature>
<evidence type="ECO:0000313" key="2">
    <source>
        <dbReference type="EMBL" id="SHE37060.1"/>
    </source>
</evidence>
<evidence type="ECO:0000313" key="3">
    <source>
        <dbReference type="Proteomes" id="UP000184368"/>
    </source>
</evidence>
<feature type="transmembrane region" description="Helical" evidence="1">
    <location>
        <begin position="12"/>
        <end position="32"/>
    </location>
</feature>
<keyword evidence="1" id="KW-0472">Membrane</keyword>
<feature type="transmembrane region" description="Helical" evidence="1">
    <location>
        <begin position="185"/>
        <end position="204"/>
    </location>
</feature>
<sequence>MSQSKQPTATPWKGYELVLFRFFFIYFLIQVLPLDWNFIGELFSVNWLRLHYGDIFNLTRYTPKLYTQADSFQNWAVAALVALIGVAVWSIADNRNKEYNSLYYWLRVLVRYRLAIGAIGYGMIKLFPLQAPFPSISNLNTHYGDFSHWKVFSLSLGIVPGYESFLGGVELIAGLLLFWRKTTTIGAFIIVVFTGNVFMSNLAYEGGEHVYSLYLISLALFLLAYDAIPLYRLFGEERAVVPHRFKPLLHAGWQRTGRYAAKAFILLFFVGLYGFATSRGVQTDPYQFPKEPGLADAAGVYDVSEFRINNQVLPYSATDPVRWKDVVFEKWATISIRSNRPVELAHSLVEQVAARDKERIYELSGTAGRHYYGYTVDRAHNKLLLENKNPNYTGEQLRFHFVRTAKDQIVLDGVNENRDSLHVVLNRIPKKYLLIEAEKGRSKPIKL</sequence>
<dbReference type="OrthoDB" id="102112at2"/>
<feature type="transmembrane region" description="Helical" evidence="1">
    <location>
        <begin position="210"/>
        <end position="228"/>
    </location>
</feature>